<dbReference type="SMART" id="SM00225">
    <property type="entry name" value="BTB"/>
    <property type="match status" value="1"/>
</dbReference>
<keyword evidence="3" id="KW-1185">Reference proteome</keyword>
<accession>A0AAJ0GE81</accession>
<dbReference type="Proteomes" id="UP001271007">
    <property type="component" value="Unassembled WGS sequence"/>
</dbReference>
<protein>
    <recommendedName>
        <fullName evidence="1">BTB domain-containing protein</fullName>
    </recommendedName>
</protein>
<reference evidence="2" key="1">
    <citation type="submission" date="2023-04" db="EMBL/GenBank/DDBJ databases">
        <title>Black Yeasts Isolated from many extreme environments.</title>
        <authorList>
            <person name="Coleine C."/>
            <person name="Stajich J.E."/>
            <person name="Selbmann L."/>
        </authorList>
    </citation>
    <scope>NUCLEOTIDE SEQUENCE</scope>
    <source>
        <strain evidence="2">CCFEE 5312</strain>
    </source>
</reference>
<gene>
    <name evidence="2" type="ORF">LTR09_003055</name>
</gene>
<name>A0AAJ0GE81_9PEZI</name>
<comment type="caution">
    <text evidence="2">The sequence shown here is derived from an EMBL/GenBank/DDBJ whole genome shotgun (WGS) entry which is preliminary data.</text>
</comment>
<dbReference type="InterPro" id="IPR011333">
    <property type="entry name" value="SKP1/BTB/POZ_sf"/>
</dbReference>
<dbReference type="CDD" id="cd18186">
    <property type="entry name" value="BTB_POZ_ZBTB_KLHL-like"/>
    <property type="match status" value="1"/>
</dbReference>
<sequence>MASTIDNKALFNREYLSDITIESYGRHFKCHKVVLSAAPPPLTKLFQLDKVSDDGRAPVVVLPYDDQWDGIDAMLRFIYGFEYQEIVHKSMRGEPFPPVYHLRVYTAARKYEMPKLADSAIMALDQELATMKSRAMSARRPEDFADPELVSALAEYLAEFWDDSSSFVEKSNELIQVYLPALMRLPEFREWLMRKNNPALQCLFAAVDSTLTQEHTLQICQHCNSTWADRPQVEHRCKDGWQMVNSEVCKTTRFSYLAGRMRDVVTEEP</sequence>
<dbReference type="Pfam" id="PF00651">
    <property type="entry name" value="BTB"/>
    <property type="match status" value="1"/>
</dbReference>
<dbReference type="Gene3D" id="3.30.710.10">
    <property type="entry name" value="Potassium Channel Kv1.1, Chain A"/>
    <property type="match status" value="1"/>
</dbReference>
<organism evidence="2 3">
    <name type="scientific">Extremus antarcticus</name>
    <dbReference type="NCBI Taxonomy" id="702011"/>
    <lineage>
        <taxon>Eukaryota</taxon>
        <taxon>Fungi</taxon>
        <taxon>Dikarya</taxon>
        <taxon>Ascomycota</taxon>
        <taxon>Pezizomycotina</taxon>
        <taxon>Dothideomycetes</taxon>
        <taxon>Dothideomycetidae</taxon>
        <taxon>Mycosphaerellales</taxon>
        <taxon>Extremaceae</taxon>
        <taxon>Extremus</taxon>
    </lineage>
</organism>
<dbReference type="EMBL" id="JAWDJX010000007">
    <property type="protein sequence ID" value="KAK3055821.1"/>
    <property type="molecule type" value="Genomic_DNA"/>
</dbReference>
<evidence type="ECO:0000313" key="3">
    <source>
        <dbReference type="Proteomes" id="UP001271007"/>
    </source>
</evidence>
<evidence type="ECO:0000313" key="2">
    <source>
        <dbReference type="EMBL" id="KAK3055821.1"/>
    </source>
</evidence>
<dbReference type="InterPro" id="IPR000210">
    <property type="entry name" value="BTB/POZ_dom"/>
</dbReference>
<dbReference type="AlphaFoldDB" id="A0AAJ0GE81"/>
<proteinExistence type="predicted"/>
<feature type="domain" description="BTB" evidence="1">
    <location>
        <begin position="17"/>
        <end position="79"/>
    </location>
</feature>
<dbReference type="SUPFAM" id="SSF54695">
    <property type="entry name" value="POZ domain"/>
    <property type="match status" value="1"/>
</dbReference>
<dbReference type="PROSITE" id="PS50097">
    <property type="entry name" value="BTB"/>
    <property type="match status" value="1"/>
</dbReference>
<evidence type="ECO:0000259" key="1">
    <source>
        <dbReference type="PROSITE" id="PS50097"/>
    </source>
</evidence>